<keyword evidence="2" id="KW-0238">DNA-binding</keyword>
<name>A0A168FU31_9MICO</name>
<dbReference type="PROSITE" id="PS01117">
    <property type="entry name" value="HTH_MARR_1"/>
    <property type="match status" value="1"/>
</dbReference>
<protein>
    <submittedName>
        <fullName evidence="5">Multiple antibiotic resistance protein MarR</fullName>
    </submittedName>
</protein>
<dbReference type="SMART" id="SM00347">
    <property type="entry name" value="HTH_MARR"/>
    <property type="match status" value="1"/>
</dbReference>
<evidence type="ECO:0000313" key="5">
    <source>
        <dbReference type="EMBL" id="ANC32509.1"/>
    </source>
</evidence>
<dbReference type="KEGG" id="ido:I598_2993"/>
<dbReference type="InterPro" id="IPR036388">
    <property type="entry name" value="WH-like_DNA-bd_sf"/>
</dbReference>
<evidence type="ECO:0000313" key="6">
    <source>
        <dbReference type="Proteomes" id="UP000076794"/>
    </source>
</evidence>
<dbReference type="InterPro" id="IPR011991">
    <property type="entry name" value="ArsR-like_HTH"/>
</dbReference>
<dbReference type="PRINTS" id="PR00598">
    <property type="entry name" value="HTHMARR"/>
</dbReference>
<keyword evidence="6" id="KW-1185">Reference proteome</keyword>
<sequence length="164" mass="18266">MNAPTDRVARIQEAWRRERPDVDVAPQGIIGRLHRLATHLDDELDTVYARHGLGFGEFDVLATLRRAGAPYERAPGEIAQHTMVTTGAVTKRLDRLVAAGLVERRPAEGDGRRRVVALTPAGLRVIDTAFTEHMANERRLVDQLSPTDQAALEGILRRWLAAYE</sequence>
<evidence type="ECO:0000259" key="4">
    <source>
        <dbReference type="PROSITE" id="PS50995"/>
    </source>
</evidence>
<proteinExistence type="predicted"/>
<dbReference type="CDD" id="cd00090">
    <property type="entry name" value="HTH_ARSR"/>
    <property type="match status" value="1"/>
</dbReference>
<dbReference type="GO" id="GO:0006950">
    <property type="term" value="P:response to stress"/>
    <property type="evidence" value="ECO:0007669"/>
    <property type="project" value="TreeGrafter"/>
</dbReference>
<gene>
    <name evidence="5" type="primary">marR</name>
    <name evidence="5" type="ORF">I598_2993</name>
</gene>
<dbReference type="InterPro" id="IPR023187">
    <property type="entry name" value="Tscrpt_reg_MarR-type_CS"/>
</dbReference>
<dbReference type="Pfam" id="PF12802">
    <property type="entry name" value="MarR_2"/>
    <property type="match status" value="1"/>
</dbReference>
<dbReference type="InterPro" id="IPR036390">
    <property type="entry name" value="WH_DNA-bd_sf"/>
</dbReference>
<dbReference type="Proteomes" id="UP000076794">
    <property type="component" value="Chromosome"/>
</dbReference>
<keyword evidence="1" id="KW-0805">Transcription regulation</keyword>
<evidence type="ECO:0000256" key="3">
    <source>
        <dbReference type="ARBA" id="ARBA00023163"/>
    </source>
</evidence>
<dbReference type="PROSITE" id="PS50995">
    <property type="entry name" value="HTH_MARR_2"/>
    <property type="match status" value="1"/>
</dbReference>
<keyword evidence="3" id="KW-0804">Transcription</keyword>
<dbReference type="InterPro" id="IPR039422">
    <property type="entry name" value="MarR/SlyA-like"/>
</dbReference>
<dbReference type="PANTHER" id="PTHR33164">
    <property type="entry name" value="TRANSCRIPTIONAL REGULATOR, MARR FAMILY"/>
    <property type="match status" value="1"/>
</dbReference>
<dbReference type="PATRIC" id="fig|1300344.3.peg.3013"/>
<reference evidence="5 6" key="1">
    <citation type="submission" date="2016-01" db="EMBL/GenBank/DDBJ databases">
        <title>Complete genome sequence of a soil Actinobacterium, Isoptericola dokdonensis DS-3.</title>
        <authorList>
            <person name="Kwon S.-K."/>
            <person name="Kim J.F."/>
        </authorList>
    </citation>
    <scope>NUCLEOTIDE SEQUENCE [LARGE SCALE GENOMIC DNA]</scope>
    <source>
        <strain evidence="5 6">DS-3</strain>
    </source>
</reference>
<dbReference type="GO" id="GO:0003700">
    <property type="term" value="F:DNA-binding transcription factor activity"/>
    <property type="evidence" value="ECO:0007669"/>
    <property type="project" value="InterPro"/>
</dbReference>
<dbReference type="InterPro" id="IPR000835">
    <property type="entry name" value="HTH_MarR-typ"/>
</dbReference>
<dbReference type="AlphaFoldDB" id="A0A168FU31"/>
<evidence type="ECO:0000256" key="1">
    <source>
        <dbReference type="ARBA" id="ARBA00023015"/>
    </source>
</evidence>
<feature type="domain" description="HTH marR-type" evidence="4">
    <location>
        <begin position="26"/>
        <end position="161"/>
    </location>
</feature>
<dbReference type="OrthoDB" id="3237509at2"/>
<dbReference type="SUPFAM" id="SSF46785">
    <property type="entry name" value="Winged helix' DNA-binding domain"/>
    <property type="match status" value="1"/>
</dbReference>
<dbReference type="EMBL" id="CP014209">
    <property type="protein sequence ID" value="ANC32509.1"/>
    <property type="molecule type" value="Genomic_DNA"/>
</dbReference>
<dbReference type="STRING" id="1300344.I598_2993"/>
<dbReference type="Gene3D" id="1.10.10.10">
    <property type="entry name" value="Winged helix-like DNA-binding domain superfamily/Winged helix DNA-binding domain"/>
    <property type="match status" value="1"/>
</dbReference>
<organism evidence="5 6">
    <name type="scientific">Isoptericola dokdonensis DS-3</name>
    <dbReference type="NCBI Taxonomy" id="1300344"/>
    <lineage>
        <taxon>Bacteria</taxon>
        <taxon>Bacillati</taxon>
        <taxon>Actinomycetota</taxon>
        <taxon>Actinomycetes</taxon>
        <taxon>Micrococcales</taxon>
        <taxon>Promicromonosporaceae</taxon>
        <taxon>Isoptericola</taxon>
    </lineage>
</organism>
<accession>A0A168FU31</accession>
<dbReference type="PANTHER" id="PTHR33164:SF104">
    <property type="entry name" value="TRANSCRIPTIONAL REGULATORY PROTEIN"/>
    <property type="match status" value="1"/>
</dbReference>
<evidence type="ECO:0000256" key="2">
    <source>
        <dbReference type="ARBA" id="ARBA00023125"/>
    </source>
</evidence>
<dbReference type="RefSeq" id="WP_068203746.1">
    <property type="nucleotide sequence ID" value="NZ_CP014209.1"/>
</dbReference>
<dbReference type="GO" id="GO:0003677">
    <property type="term" value="F:DNA binding"/>
    <property type="evidence" value="ECO:0007669"/>
    <property type="project" value="UniProtKB-KW"/>
</dbReference>